<organism evidence="3">
    <name type="scientific">Sundstroemia setigera</name>
    <dbReference type="NCBI Taxonomy" id="3005"/>
    <lineage>
        <taxon>Eukaryota</taxon>
        <taxon>Sar</taxon>
        <taxon>Stramenopiles</taxon>
        <taxon>Ochrophyta</taxon>
        <taxon>Bacillariophyta</taxon>
        <taxon>Coscinodiscophyceae</taxon>
        <taxon>Rhizosoleniophycidae</taxon>
        <taxon>Rhizosoleniales</taxon>
        <taxon>Rhizosoleniaceae</taxon>
        <taxon>Sundstroemia</taxon>
    </lineage>
</organism>
<keyword evidence="2" id="KW-0732">Signal</keyword>
<protein>
    <submittedName>
        <fullName evidence="3">Uncharacterized protein</fullName>
    </submittedName>
</protein>
<dbReference type="PANTHER" id="PTHR33449">
    <property type="entry name" value="NUCLEOID-ASSOCIATED PROTEIN YBAB"/>
    <property type="match status" value="1"/>
</dbReference>
<feature type="chain" id="PRO_5031386838" evidence="2">
    <location>
        <begin position="19"/>
        <end position="171"/>
    </location>
</feature>
<dbReference type="Pfam" id="PF02575">
    <property type="entry name" value="YbaB_DNA_bd"/>
    <property type="match status" value="1"/>
</dbReference>
<dbReference type="SUPFAM" id="SSF82607">
    <property type="entry name" value="YbaB-like"/>
    <property type="match status" value="1"/>
</dbReference>
<dbReference type="InterPro" id="IPR036894">
    <property type="entry name" value="YbaB-like_sf"/>
</dbReference>
<dbReference type="InterPro" id="IPR004401">
    <property type="entry name" value="YbaB/EbfC"/>
</dbReference>
<dbReference type="EMBL" id="HBEI01000258">
    <property type="protein sequence ID" value="CAD8350249.1"/>
    <property type="molecule type" value="Transcribed_RNA"/>
</dbReference>
<dbReference type="AlphaFoldDB" id="A0A7S0FBH1"/>
<evidence type="ECO:0000313" key="3">
    <source>
        <dbReference type="EMBL" id="CAD8350249.1"/>
    </source>
</evidence>
<reference evidence="3" key="1">
    <citation type="submission" date="2021-01" db="EMBL/GenBank/DDBJ databases">
        <authorList>
            <person name="Corre E."/>
            <person name="Pelletier E."/>
            <person name="Niang G."/>
            <person name="Scheremetjew M."/>
            <person name="Finn R."/>
            <person name="Kale V."/>
            <person name="Holt S."/>
            <person name="Cochrane G."/>
            <person name="Meng A."/>
            <person name="Brown T."/>
            <person name="Cohen L."/>
        </authorList>
    </citation>
    <scope>NUCLEOTIDE SEQUENCE</scope>
    <source>
        <strain evidence="3">CCMP 1694</strain>
    </source>
</reference>
<evidence type="ECO:0000256" key="2">
    <source>
        <dbReference type="SAM" id="SignalP"/>
    </source>
</evidence>
<name>A0A7S0FBH1_9STRA</name>
<dbReference type="PANTHER" id="PTHR33449:SF1">
    <property type="entry name" value="NUCLEOID-ASSOCIATED PROTEIN YBAB"/>
    <property type="match status" value="1"/>
</dbReference>
<feature type="signal peptide" evidence="2">
    <location>
        <begin position="1"/>
        <end position="18"/>
    </location>
</feature>
<evidence type="ECO:0000256" key="1">
    <source>
        <dbReference type="ARBA" id="ARBA00023125"/>
    </source>
</evidence>
<gene>
    <name evidence="3" type="ORF">RSET0789_LOCUS189</name>
</gene>
<keyword evidence="1" id="KW-0238">DNA-binding</keyword>
<accession>A0A7S0FBH1</accession>
<proteinExistence type="predicted"/>
<sequence length="171" mass="17922">MKLSSVTVLLSCLSVASGFSTPFIAKTQSVSSSALNLFGGKKEGGDKGPGMMDQLGMLKKAQEVASKKMAMDKELAKVEHVGESANGSVKVTVKYVPPPPMQQPGYEATKVDIDDGYFNDESTTSGDLSTSVQEALKDGYAKATIATAENMQALTKELAEVMGDIQGGMGM</sequence>
<dbReference type="Gene3D" id="3.30.1310.10">
    <property type="entry name" value="Nucleoid-associated protein YbaB-like domain"/>
    <property type="match status" value="1"/>
</dbReference>
<dbReference type="GO" id="GO:0003677">
    <property type="term" value="F:DNA binding"/>
    <property type="evidence" value="ECO:0007669"/>
    <property type="project" value="UniProtKB-KW"/>
</dbReference>